<dbReference type="PANTHER" id="PTHR33567">
    <property type="entry name" value="CHROMATE ION TRANSPORTER (EUROFUNG)"/>
    <property type="match status" value="1"/>
</dbReference>
<dbReference type="PIRSF" id="PIRSF004810">
    <property type="entry name" value="ChrA"/>
    <property type="match status" value="1"/>
</dbReference>
<feature type="transmembrane region" description="Helical" evidence="8">
    <location>
        <begin position="92"/>
        <end position="115"/>
    </location>
</feature>
<sequence>MTTPPPPPKHIDPGPAGTRGTVREVFGAFLGLGLTSFGGPVAHLGYFHDAFVVRRRWLGERDYTDLVALCQFLPGPASSQVGMALGLRRAGYAGMAAAWVAFTLPSAVLMAAFALGAQALAPDPGAGWLLGLKAAAVAVVAYALWGMAAKLATGVRRASVALAAMVLVLLLPSSLSQVAAIAAGAAAGLLLLRDPPGADPTGRADREGGHEEEAGTDAESDGPTPGAAPVRHRTALGFLAAFAALLAALPALAALFPSTALMLADGFYRAGALVFGGGHVVLPLLESEVVGSGAVGRESFLAGYGAAQAVPGPLFTFAAYLGALIPVAGSPLLGAAVALLAVFAPSALLVAGALPFWDRLRADPRARAAVAGAGAAVVGILAAALYDPVFTEGVTSAATMAVAAAAFVALAVWRTPAWAVVIAAGALGFLLL</sequence>
<dbReference type="Pfam" id="PF02417">
    <property type="entry name" value="Chromate_transp"/>
    <property type="match status" value="2"/>
</dbReference>
<dbReference type="InterPro" id="IPR003370">
    <property type="entry name" value="Chromate_transpt"/>
</dbReference>
<proteinExistence type="inferred from homology"/>
<evidence type="ECO:0000256" key="6">
    <source>
        <dbReference type="ARBA" id="ARBA00023136"/>
    </source>
</evidence>
<dbReference type="InterPro" id="IPR014047">
    <property type="entry name" value="Chr_Tranpt_l_chain"/>
</dbReference>
<evidence type="ECO:0000256" key="1">
    <source>
        <dbReference type="ARBA" id="ARBA00004651"/>
    </source>
</evidence>
<dbReference type="RefSeq" id="WP_270679359.1">
    <property type="nucleotide sequence ID" value="NZ_JAQFWP010000040.1"/>
</dbReference>
<evidence type="ECO:0000256" key="7">
    <source>
        <dbReference type="SAM" id="MobiDB-lite"/>
    </source>
</evidence>
<keyword evidence="6 8" id="KW-0472">Membrane</keyword>
<keyword evidence="3" id="KW-1003">Cell membrane</keyword>
<evidence type="ECO:0000256" key="8">
    <source>
        <dbReference type="SAM" id="Phobius"/>
    </source>
</evidence>
<comment type="caution">
    <text evidence="9">The sequence shown here is derived from an EMBL/GenBank/DDBJ whole genome shotgun (WGS) entry which is preliminary data.</text>
</comment>
<accession>A0ABT4TPW0</accession>
<feature type="transmembrane region" description="Helical" evidence="8">
    <location>
        <begin position="160"/>
        <end position="192"/>
    </location>
</feature>
<evidence type="ECO:0000313" key="9">
    <source>
        <dbReference type="EMBL" id="MDA2806723.1"/>
    </source>
</evidence>
<feature type="region of interest" description="Disordered" evidence="7">
    <location>
        <begin position="198"/>
        <end position="227"/>
    </location>
</feature>
<name>A0ABT4TPW0_9ACTN</name>
<feature type="transmembrane region" description="Helical" evidence="8">
    <location>
        <begin position="25"/>
        <end position="47"/>
    </location>
</feature>
<reference evidence="9" key="1">
    <citation type="submission" date="2023-01" db="EMBL/GenBank/DDBJ databases">
        <title>Draft genome sequence of Nocardiopsis sp. LSu2-4 isolated from halophytes.</title>
        <authorList>
            <person name="Duangmal K."/>
            <person name="Chantavorakit T."/>
        </authorList>
    </citation>
    <scope>NUCLEOTIDE SEQUENCE</scope>
    <source>
        <strain evidence="9">LSu2-4</strain>
    </source>
</reference>
<feature type="transmembrane region" description="Helical" evidence="8">
    <location>
        <begin position="127"/>
        <end position="148"/>
    </location>
</feature>
<dbReference type="Proteomes" id="UP001165685">
    <property type="component" value="Unassembled WGS sequence"/>
</dbReference>
<organism evidence="9 10">
    <name type="scientific">Nocardiopsis suaedae</name>
    <dbReference type="NCBI Taxonomy" id="3018444"/>
    <lineage>
        <taxon>Bacteria</taxon>
        <taxon>Bacillati</taxon>
        <taxon>Actinomycetota</taxon>
        <taxon>Actinomycetes</taxon>
        <taxon>Streptosporangiales</taxon>
        <taxon>Nocardiopsidaceae</taxon>
        <taxon>Nocardiopsis</taxon>
    </lineage>
</organism>
<dbReference type="PANTHER" id="PTHR33567:SF3">
    <property type="entry name" value="CHROMATE ION TRANSPORTER (EUROFUNG)"/>
    <property type="match status" value="1"/>
</dbReference>
<comment type="subcellular location">
    <subcellularLocation>
        <location evidence="1">Cell membrane</location>
        <topology evidence="1">Multi-pass membrane protein</topology>
    </subcellularLocation>
</comment>
<feature type="transmembrane region" description="Helical" evidence="8">
    <location>
        <begin position="235"/>
        <end position="255"/>
    </location>
</feature>
<evidence type="ECO:0000256" key="2">
    <source>
        <dbReference type="ARBA" id="ARBA00005262"/>
    </source>
</evidence>
<gene>
    <name evidence="9" type="primary">chrA</name>
    <name evidence="9" type="ORF">O4U47_19595</name>
</gene>
<feature type="compositionally biased region" description="Basic and acidic residues" evidence="7">
    <location>
        <begin position="202"/>
        <end position="213"/>
    </location>
</feature>
<protein>
    <submittedName>
        <fullName evidence="9">Chromate efflux transporter</fullName>
    </submittedName>
</protein>
<keyword evidence="4 8" id="KW-0812">Transmembrane</keyword>
<keyword evidence="10" id="KW-1185">Reference proteome</keyword>
<dbReference type="EMBL" id="JAQFWP010000040">
    <property type="protein sequence ID" value="MDA2806723.1"/>
    <property type="molecule type" value="Genomic_DNA"/>
</dbReference>
<feature type="transmembrane region" description="Helical" evidence="8">
    <location>
        <begin position="398"/>
        <end position="431"/>
    </location>
</feature>
<dbReference type="NCBIfam" id="TIGR00937">
    <property type="entry name" value="2A51"/>
    <property type="match status" value="1"/>
</dbReference>
<evidence type="ECO:0000256" key="3">
    <source>
        <dbReference type="ARBA" id="ARBA00022475"/>
    </source>
</evidence>
<evidence type="ECO:0000313" key="10">
    <source>
        <dbReference type="Proteomes" id="UP001165685"/>
    </source>
</evidence>
<feature type="transmembrane region" description="Helical" evidence="8">
    <location>
        <begin position="368"/>
        <end position="386"/>
    </location>
</feature>
<evidence type="ECO:0000256" key="5">
    <source>
        <dbReference type="ARBA" id="ARBA00022989"/>
    </source>
</evidence>
<feature type="transmembrane region" description="Helical" evidence="8">
    <location>
        <begin position="332"/>
        <end position="356"/>
    </location>
</feature>
<evidence type="ECO:0000256" key="4">
    <source>
        <dbReference type="ARBA" id="ARBA00022692"/>
    </source>
</evidence>
<keyword evidence="5 8" id="KW-1133">Transmembrane helix</keyword>
<comment type="similarity">
    <text evidence="2">Belongs to the chromate ion transporter (CHR) (TC 2.A.51) family.</text>
</comment>